<feature type="transmembrane region" description="Helical" evidence="1">
    <location>
        <begin position="104"/>
        <end position="125"/>
    </location>
</feature>
<keyword evidence="1" id="KW-0812">Transmembrane</keyword>
<dbReference type="Proteomes" id="UP000028730">
    <property type="component" value="Unassembled WGS sequence"/>
</dbReference>
<dbReference type="RefSeq" id="WP_044086561.1">
    <property type="nucleotide sequence ID" value="NZ_ATLK01000001.1"/>
</dbReference>
<keyword evidence="1" id="KW-0472">Membrane</keyword>
<evidence type="ECO:0000313" key="3">
    <source>
        <dbReference type="Proteomes" id="UP000028730"/>
    </source>
</evidence>
<feature type="transmembrane region" description="Helical" evidence="1">
    <location>
        <begin position="45"/>
        <end position="67"/>
    </location>
</feature>
<keyword evidence="3" id="KW-1185">Reference proteome</keyword>
<comment type="caution">
    <text evidence="2">The sequence shown here is derived from an EMBL/GenBank/DDBJ whole genome shotgun (WGS) entry which is preliminary data.</text>
</comment>
<feature type="transmembrane region" description="Helical" evidence="1">
    <location>
        <begin position="145"/>
        <end position="169"/>
    </location>
</feature>
<evidence type="ECO:0000313" key="2">
    <source>
        <dbReference type="EMBL" id="KFF31044.1"/>
    </source>
</evidence>
<name>A0A080N5V7_9BIFI</name>
<evidence type="ECO:0000256" key="1">
    <source>
        <dbReference type="SAM" id="Phobius"/>
    </source>
</evidence>
<dbReference type="eggNOG" id="COG0577">
    <property type="taxonomic scope" value="Bacteria"/>
</dbReference>
<accession>A0A080N5V7</accession>
<dbReference type="EMBL" id="ATLK01000001">
    <property type="protein sequence ID" value="KFF31044.1"/>
    <property type="molecule type" value="Genomic_DNA"/>
</dbReference>
<gene>
    <name evidence="2" type="ORF">BBOMB_0375</name>
</gene>
<feature type="transmembrane region" description="Helical" evidence="1">
    <location>
        <begin position="237"/>
        <end position="260"/>
    </location>
</feature>
<reference evidence="2 3" key="1">
    <citation type="journal article" date="2014" name="Appl. Environ. Microbiol.">
        <title>Genomic encyclopedia of type strains of the genus Bifidobacterium.</title>
        <authorList>
            <person name="Milani C."/>
            <person name="Lugli G.A."/>
            <person name="Duranti S."/>
            <person name="Turroni F."/>
            <person name="Bottacini F."/>
            <person name="Mangifesta M."/>
            <person name="Sanchez B."/>
            <person name="Viappiani A."/>
            <person name="Mancabelli L."/>
            <person name="Taminiau B."/>
            <person name="Delcenserie V."/>
            <person name="Barrangou R."/>
            <person name="Margolles A."/>
            <person name="van Sinderen D."/>
            <person name="Ventura M."/>
        </authorList>
    </citation>
    <scope>NUCLEOTIDE SEQUENCE [LARGE SCALE GENOMIC DNA]</scope>
    <source>
        <strain evidence="2 3">DSM 19703</strain>
    </source>
</reference>
<keyword evidence="1" id="KW-1133">Transmembrane helix</keyword>
<protein>
    <recommendedName>
        <fullName evidence="4">ABC transporter, permease protein</fullName>
    </recommendedName>
</protein>
<proteinExistence type="predicted"/>
<feature type="transmembrane region" description="Helical" evidence="1">
    <location>
        <begin position="190"/>
        <end position="217"/>
    </location>
</feature>
<dbReference type="AlphaFoldDB" id="A0A080N5V7"/>
<sequence length="293" mass="30645">MGVVLLAGALCMLVIPALATGKLNPGDFVSHGNRESPLESKVTGFIGFSVGGMFLMVFALAVLAPYVTHWFTKGWTHVLAVPSTAWRLARQQSVGRIQRQNATIIPMTAGLCLLMTFSGVLHTLADSLKGFAGRGGMNVNPHMLTNLMAMLGPAIVIALVGAISGLLITSRARSLDLALTYVSGAEVGQLRLLGALDGVITMVTSVLLAFVITLLSTAGTALMLKRYLGSAKLSVQWGYWAIIIVLAVAAGTVATGVQALSTRFDDSLIIISHAIGGVRPPEGLNESLGAPRL</sequence>
<evidence type="ECO:0008006" key="4">
    <source>
        <dbReference type="Google" id="ProtNLM"/>
    </source>
</evidence>
<dbReference type="STRING" id="1341695.BBOMB_0375"/>
<organism evidence="2 3">
    <name type="scientific">Bifidobacterium bombi DSM 19703</name>
    <dbReference type="NCBI Taxonomy" id="1341695"/>
    <lineage>
        <taxon>Bacteria</taxon>
        <taxon>Bacillati</taxon>
        <taxon>Actinomycetota</taxon>
        <taxon>Actinomycetes</taxon>
        <taxon>Bifidobacteriales</taxon>
        <taxon>Bifidobacteriaceae</taxon>
        <taxon>Bifidobacterium</taxon>
    </lineage>
</organism>